<comment type="caution">
    <text evidence="1">The sequence shown here is derived from an EMBL/GenBank/DDBJ whole genome shotgun (WGS) entry which is preliminary data.</text>
</comment>
<dbReference type="PATRIC" id="fig|29422.6.peg.1950"/>
<evidence type="ECO:0000313" key="1">
    <source>
        <dbReference type="EMBL" id="KTC81311.1"/>
    </source>
</evidence>
<accession>A0A0W0SCR5</accession>
<dbReference type="EMBL" id="LNXV01000029">
    <property type="protein sequence ID" value="KTC81311.1"/>
    <property type="molecule type" value="Genomic_DNA"/>
</dbReference>
<name>A0A0W0SCR5_9GAMM</name>
<dbReference type="AlphaFoldDB" id="A0A0W0SCR5"/>
<protein>
    <submittedName>
        <fullName evidence="1">Uncharacterized protein</fullName>
    </submittedName>
</protein>
<gene>
    <name evidence="1" type="ORF">Lbru_1831</name>
</gene>
<evidence type="ECO:0000313" key="2">
    <source>
        <dbReference type="Proteomes" id="UP000054742"/>
    </source>
</evidence>
<sequence>MKVKIQNIIGIGNKGEFNSSHALASGDLPSRLLSHLKNLIAYTAKMHLKVLAEGADYELITRLTLNEFSLYTNERPLSLSEYKAIISEISAYSKMLPPNIHLVLASLPILWSDGEIHNTVLHIQSPRKKNGTPLIHHLDKKIPDRFDPKYIKDSPKYPLYRENFIDSEAYLDIYLTHEGLYQLLEKSDYYNSEHSPNLLLGDTHVRVNDINQHRGALRIKTSSGEVLLITVEICVEHNETNRLGISDTKSLIQKLTLAGKKVPSIGNHVLTSNNVEIVKENLTATVIQADPKNPPTKYRETARETLDNPIFGNSWCLFTYHPKKVKPIKQKNLERELVVFDNVGDEIDNSSAPT</sequence>
<organism evidence="1 2">
    <name type="scientific">Legionella brunensis</name>
    <dbReference type="NCBI Taxonomy" id="29422"/>
    <lineage>
        <taxon>Bacteria</taxon>
        <taxon>Pseudomonadati</taxon>
        <taxon>Pseudomonadota</taxon>
        <taxon>Gammaproteobacteria</taxon>
        <taxon>Legionellales</taxon>
        <taxon>Legionellaceae</taxon>
        <taxon>Legionella</taxon>
    </lineage>
</organism>
<reference evidence="1 2" key="1">
    <citation type="submission" date="2015-11" db="EMBL/GenBank/DDBJ databases">
        <title>Genomic analysis of 38 Legionella species identifies large and diverse effector repertoires.</title>
        <authorList>
            <person name="Burstein D."/>
            <person name="Amaro F."/>
            <person name="Zusman T."/>
            <person name="Lifshitz Z."/>
            <person name="Cohen O."/>
            <person name="Gilbert J.A."/>
            <person name="Pupko T."/>
            <person name="Shuman H.A."/>
            <person name="Segal G."/>
        </authorList>
    </citation>
    <scope>NUCLEOTIDE SEQUENCE [LARGE SCALE GENOMIC DNA]</scope>
    <source>
        <strain evidence="1 2">ATCC 43878</strain>
    </source>
</reference>
<dbReference type="OrthoDB" id="5653251at2"/>
<proteinExistence type="predicted"/>
<dbReference type="Proteomes" id="UP000054742">
    <property type="component" value="Unassembled WGS sequence"/>
</dbReference>
<keyword evidence="2" id="KW-1185">Reference proteome</keyword>
<dbReference type="RefSeq" id="WP_058441838.1">
    <property type="nucleotide sequence ID" value="NZ_CAAAHU010000002.1"/>
</dbReference>
<dbReference type="STRING" id="29422.Lbru_1831"/>